<keyword evidence="2" id="KW-1185">Reference proteome</keyword>
<dbReference type="EMBL" id="MCFA01000168">
    <property type="protein sequence ID" value="ORY01572.1"/>
    <property type="molecule type" value="Genomic_DNA"/>
</dbReference>
<protein>
    <submittedName>
        <fullName evidence="1">Uncharacterized protein</fullName>
    </submittedName>
</protein>
<evidence type="ECO:0000313" key="2">
    <source>
        <dbReference type="Proteomes" id="UP000193144"/>
    </source>
</evidence>
<accession>A0A1Y1YU54</accession>
<gene>
    <name evidence="1" type="ORF">BCR34DRAFT_574739</name>
</gene>
<comment type="caution">
    <text evidence="1">The sequence shown here is derived from an EMBL/GenBank/DDBJ whole genome shotgun (WGS) entry which is preliminary data.</text>
</comment>
<evidence type="ECO:0000313" key="1">
    <source>
        <dbReference type="EMBL" id="ORY01572.1"/>
    </source>
</evidence>
<dbReference type="OrthoDB" id="1911848at2759"/>
<organism evidence="1 2">
    <name type="scientific">Clohesyomyces aquaticus</name>
    <dbReference type="NCBI Taxonomy" id="1231657"/>
    <lineage>
        <taxon>Eukaryota</taxon>
        <taxon>Fungi</taxon>
        <taxon>Dikarya</taxon>
        <taxon>Ascomycota</taxon>
        <taxon>Pezizomycotina</taxon>
        <taxon>Dothideomycetes</taxon>
        <taxon>Pleosporomycetidae</taxon>
        <taxon>Pleosporales</taxon>
        <taxon>Lindgomycetaceae</taxon>
        <taxon>Clohesyomyces</taxon>
    </lineage>
</organism>
<name>A0A1Y1YU54_9PLEO</name>
<reference evidence="1 2" key="1">
    <citation type="submission" date="2016-07" db="EMBL/GenBank/DDBJ databases">
        <title>Pervasive Adenine N6-methylation of Active Genes in Fungi.</title>
        <authorList>
            <consortium name="DOE Joint Genome Institute"/>
            <person name="Mondo S.J."/>
            <person name="Dannebaum R.O."/>
            <person name="Kuo R.C."/>
            <person name="Labutti K."/>
            <person name="Haridas S."/>
            <person name="Kuo A."/>
            <person name="Salamov A."/>
            <person name="Ahrendt S.R."/>
            <person name="Lipzen A."/>
            <person name="Sullivan W."/>
            <person name="Andreopoulos W.B."/>
            <person name="Clum A."/>
            <person name="Lindquist E."/>
            <person name="Daum C."/>
            <person name="Ramamoorthy G.K."/>
            <person name="Gryganskyi A."/>
            <person name="Culley D."/>
            <person name="Magnuson J.K."/>
            <person name="James T.Y."/>
            <person name="O'Malley M.A."/>
            <person name="Stajich J.E."/>
            <person name="Spatafora J.W."/>
            <person name="Visel A."/>
            <person name="Grigoriev I.V."/>
        </authorList>
    </citation>
    <scope>NUCLEOTIDE SEQUENCE [LARGE SCALE GENOMIC DNA]</scope>
    <source>
        <strain evidence="1 2">CBS 115471</strain>
    </source>
</reference>
<dbReference type="AlphaFoldDB" id="A0A1Y1YU54"/>
<dbReference type="Proteomes" id="UP000193144">
    <property type="component" value="Unassembled WGS sequence"/>
</dbReference>
<proteinExistence type="predicted"/>
<sequence>MKTLEERIEIVEGFKSAISESPAVMAEVDARIAMWKAEASVVQQGTHKVINDDIPSFHNMPASELLKRPVLRLNNPMTGKSNVLVECKAIQMSLSETRKRINEVSSVLNAAPPGPAVLRAAGYVEDTNKEGTVTRMALLYELPLKYSLALRKLKG</sequence>